<dbReference type="Proteomes" id="UP001161408">
    <property type="component" value="Unassembled WGS sequence"/>
</dbReference>
<evidence type="ECO:0000313" key="2">
    <source>
        <dbReference type="EMBL" id="GLQ04001.1"/>
    </source>
</evidence>
<dbReference type="AlphaFoldDB" id="A0AA37S5R8"/>
<evidence type="ECO:0000313" key="3">
    <source>
        <dbReference type="Proteomes" id="UP001161408"/>
    </source>
</evidence>
<proteinExistence type="predicted"/>
<keyword evidence="1" id="KW-1133">Transmembrane helix</keyword>
<evidence type="ECO:0000256" key="1">
    <source>
        <dbReference type="SAM" id="Phobius"/>
    </source>
</evidence>
<sequence>MNQLIWTNNPFNSVLCREIKNIPSQSHGTLRRVIGFELRVSGLEPQAKLGALNPILEAVISTLLIVVLPFTFGFFPLPFHS</sequence>
<organism evidence="2 3">
    <name type="scientific">Pseudoalteromonas tetraodonis GFC</name>
    <dbReference type="NCBI Taxonomy" id="1315271"/>
    <lineage>
        <taxon>Bacteria</taxon>
        <taxon>Pseudomonadati</taxon>
        <taxon>Pseudomonadota</taxon>
        <taxon>Gammaproteobacteria</taxon>
        <taxon>Alteromonadales</taxon>
        <taxon>Pseudoalteromonadaceae</taxon>
        <taxon>Pseudoalteromonas</taxon>
    </lineage>
</organism>
<dbReference type="EMBL" id="BSNE01000020">
    <property type="protein sequence ID" value="GLQ04001.1"/>
    <property type="molecule type" value="Genomic_DNA"/>
</dbReference>
<reference evidence="2" key="1">
    <citation type="journal article" date="2014" name="Int. J. Syst. Evol. Microbiol.">
        <title>Complete genome sequence of Corynebacterium casei LMG S-19264T (=DSM 44701T), isolated from a smear-ripened cheese.</title>
        <authorList>
            <consortium name="US DOE Joint Genome Institute (JGI-PGF)"/>
            <person name="Walter F."/>
            <person name="Albersmeier A."/>
            <person name="Kalinowski J."/>
            <person name="Ruckert C."/>
        </authorList>
    </citation>
    <scope>NUCLEOTIDE SEQUENCE</scope>
    <source>
        <strain evidence="2">NBRC 103034</strain>
    </source>
</reference>
<name>A0AA37S5R8_9GAMM</name>
<reference evidence="2" key="2">
    <citation type="submission" date="2023-01" db="EMBL/GenBank/DDBJ databases">
        <title>Draft genome sequence of Pseudoalteromonas tetraodonis strain NBRC 103034.</title>
        <authorList>
            <person name="Sun Q."/>
            <person name="Mori K."/>
        </authorList>
    </citation>
    <scope>NUCLEOTIDE SEQUENCE</scope>
    <source>
        <strain evidence="2">NBRC 103034</strain>
    </source>
</reference>
<protein>
    <submittedName>
        <fullName evidence="2">Uncharacterized protein</fullName>
    </submittedName>
</protein>
<gene>
    <name evidence="2" type="ORF">GCM10007914_28820</name>
</gene>
<keyword evidence="3" id="KW-1185">Reference proteome</keyword>
<accession>A0AA37S5R8</accession>
<comment type="caution">
    <text evidence="2">The sequence shown here is derived from an EMBL/GenBank/DDBJ whole genome shotgun (WGS) entry which is preliminary data.</text>
</comment>
<feature type="transmembrane region" description="Helical" evidence="1">
    <location>
        <begin position="58"/>
        <end position="79"/>
    </location>
</feature>
<keyword evidence="1" id="KW-0812">Transmembrane</keyword>
<keyword evidence="1" id="KW-0472">Membrane</keyword>